<dbReference type="HOGENOM" id="CLU_189287_0_0_6"/>
<organism evidence="1 2">
    <name type="scientific">Xenorhabdus doucetiae</name>
    <dbReference type="NCBI Taxonomy" id="351671"/>
    <lineage>
        <taxon>Bacteria</taxon>
        <taxon>Pseudomonadati</taxon>
        <taxon>Pseudomonadota</taxon>
        <taxon>Gammaproteobacteria</taxon>
        <taxon>Enterobacterales</taxon>
        <taxon>Morganellaceae</taxon>
        <taxon>Xenorhabdus</taxon>
    </lineage>
</organism>
<accession>A0A068QQ34</accession>
<dbReference type="AlphaFoldDB" id="A0A068QQ34"/>
<reference evidence="1 2" key="1">
    <citation type="submission" date="2013-07" db="EMBL/GenBank/DDBJ databases">
        <authorList>
            <person name="Genoscope - CEA"/>
        </authorList>
    </citation>
    <scope>NUCLEOTIDE SEQUENCE [LARGE SCALE GENOMIC DNA]</scope>
    <source>
        <strain evidence="2">FRM16 / DSM 17909</strain>
    </source>
</reference>
<sequence>MIVIGIIPDIGDKCLITDFSRGFITRRTGFYFVTPPKQGTDRDLKVVAGLLERQRMFVFVCQNSFSEI</sequence>
<name>A0A068QQ34_9GAMM</name>
<protein>
    <submittedName>
        <fullName evidence="1">Uncharacterized protein</fullName>
    </submittedName>
</protein>
<dbReference type="Proteomes" id="UP000032721">
    <property type="component" value="Chromosome"/>
</dbReference>
<evidence type="ECO:0000313" key="2">
    <source>
        <dbReference type="Proteomes" id="UP000032721"/>
    </source>
</evidence>
<dbReference type="KEGG" id="xdo:XDD1_1452"/>
<evidence type="ECO:0000313" key="1">
    <source>
        <dbReference type="EMBL" id="CDG17152.1"/>
    </source>
</evidence>
<gene>
    <name evidence="1" type="ORF">XDD1_1452</name>
</gene>
<proteinExistence type="predicted"/>
<dbReference type="EMBL" id="FO704550">
    <property type="protein sequence ID" value="CDG17152.1"/>
    <property type="molecule type" value="Genomic_DNA"/>
</dbReference>